<dbReference type="SUPFAM" id="SSF53335">
    <property type="entry name" value="S-adenosyl-L-methionine-dependent methyltransferases"/>
    <property type="match status" value="1"/>
</dbReference>
<dbReference type="AlphaFoldDB" id="A0A1Z5HSV4"/>
<dbReference type="Proteomes" id="UP000197032">
    <property type="component" value="Unassembled WGS sequence"/>
</dbReference>
<keyword evidence="9" id="KW-1185">Reference proteome</keyword>
<dbReference type="GO" id="GO:0001510">
    <property type="term" value="P:RNA methylation"/>
    <property type="evidence" value="ECO:0007669"/>
    <property type="project" value="InterPro"/>
</dbReference>
<dbReference type="Gene3D" id="2.30.130.60">
    <property type="match status" value="1"/>
</dbReference>
<sequence length="456" mass="52033">MRLPEKFLERMEQLLGEEYKAFIASYREPRHYGLRVNTLKISVEKFKRITPFSLEPVPWTEDGFYFNEEARPGKHPYYYAGLYYIQEPSAMAPAALLKVKPGERVLDLCAAPGGKSTQMAAAMAGEGLLVANDINFQRSRVLAKVLELFAVKNAVVINEQPERLAQRLPGYFDKVLVDATCSGEGMFRKDPAVIGKWGPSLIERCAGGQRAVLRAAARLLRPGGILVYSTCTFAPEENEGVIEKFLREHPEFCLLEIPKEYGFVSGNPEWVNGREELRKCVRLWPHRVKGEGHFIAMLKKESGEAENLPPSKMPGRSLPNKYFEMFREFEKDNLKVQLEGNFYLMGNHLYIAPQETGLFEQFKLLRAGWYLGSFKKNRFEPGQGLALGLKKEQVQRTLDLRGDSEEVIHYLKKETLSFRGQPGWTLVCVDGFPLGWGKQTGKFLKNYYPTAWRWVD</sequence>
<dbReference type="Gene3D" id="3.30.70.1170">
    <property type="entry name" value="Sun protein, domain 3"/>
    <property type="match status" value="1"/>
</dbReference>
<feature type="domain" description="SAM-dependent MTase RsmB/NOP-type" evidence="7">
    <location>
        <begin position="22"/>
        <end position="301"/>
    </location>
</feature>
<organism evidence="8 9">
    <name type="scientific">Calderihabitans maritimus</name>
    <dbReference type="NCBI Taxonomy" id="1246530"/>
    <lineage>
        <taxon>Bacteria</taxon>
        <taxon>Bacillati</taxon>
        <taxon>Bacillota</taxon>
        <taxon>Clostridia</taxon>
        <taxon>Neomoorellales</taxon>
        <taxon>Calderihabitantaceae</taxon>
        <taxon>Calderihabitans</taxon>
    </lineage>
</organism>
<dbReference type="NCBIfam" id="TIGR00446">
    <property type="entry name" value="nop2p"/>
    <property type="match status" value="1"/>
</dbReference>
<feature type="active site" description="Nucleophile" evidence="6">
    <location>
        <position position="231"/>
    </location>
</feature>
<comment type="caution">
    <text evidence="8">The sequence shown here is derived from an EMBL/GenBank/DDBJ whole genome shotgun (WGS) entry which is preliminary data.</text>
</comment>
<dbReference type="InterPro" id="IPR011023">
    <property type="entry name" value="Nop2p"/>
</dbReference>
<evidence type="ECO:0000313" key="8">
    <source>
        <dbReference type="EMBL" id="GAW92613.1"/>
    </source>
</evidence>
<dbReference type="EMBL" id="BDGJ01000087">
    <property type="protein sequence ID" value="GAW92613.1"/>
    <property type="molecule type" value="Genomic_DNA"/>
</dbReference>
<protein>
    <submittedName>
        <fullName evidence="8">SAM-dependent methyltransferase</fullName>
    </submittedName>
</protein>
<evidence type="ECO:0000259" key="7">
    <source>
        <dbReference type="PROSITE" id="PS51686"/>
    </source>
</evidence>
<dbReference type="Pfam" id="PF01189">
    <property type="entry name" value="Methyltr_RsmB-F"/>
    <property type="match status" value="1"/>
</dbReference>
<reference evidence="9" key="1">
    <citation type="journal article" date="2017" name="Appl. Environ. Microbiol.">
        <title>Genomic analysis of Calderihabitans maritimus KKC1, a thermophilic hydrogenogenic carboxydotrophic bacterium isolated from marine sediment.</title>
        <authorList>
            <person name="Omae K."/>
            <person name="Yoneda Y."/>
            <person name="Fukuyama Y."/>
            <person name="Yoshida T."/>
            <person name="Sako Y."/>
        </authorList>
    </citation>
    <scope>NUCLEOTIDE SEQUENCE [LARGE SCALE GENOMIC DNA]</scope>
    <source>
        <strain evidence="9">KKC1</strain>
    </source>
</reference>
<dbReference type="InterPro" id="IPR031341">
    <property type="entry name" value="Methyltr_RsmF_N"/>
</dbReference>
<comment type="caution">
    <text evidence="6">Lacks conserved residue(s) required for the propagation of feature annotation.</text>
</comment>
<dbReference type="GO" id="GO:0008757">
    <property type="term" value="F:S-adenosylmethionine-dependent methyltransferase activity"/>
    <property type="evidence" value="ECO:0007669"/>
    <property type="project" value="InterPro"/>
</dbReference>
<dbReference type="InterPro" id="IPR049560">
    <property type="entry name" value="MeTrfase_RsmB-F_NOP2_cat"/>
</dbReference>
<comment type="similarity">
    <text evidence="6">Belongs to the class I-like SAM-binding methyltransferase superfamily. RsmB/NOP family.</text>
</comment>
<dbReference type="Pfam" id="PF13636">
    <property type="entry name" value="Methyltranf_PUA"/>
    <property type="match status" value="1"/>
</dbReference>
<dbReference type="InterPro" id="IPR023267">
    <property type="entry name" value="RCMT"/>
</dbReference>
<gene>
    <name evidence="8" type="ORF">KKC1_17640</name>
</gene>
<proteinExistence type="inferred from homology"/>
<dbReference type="InterPro" id="IPR029063">
    <property type="entry name" value="SAM-dependent_MTases_sf"/>
</dbReference>
<dbReference type="Gene3D" id="3.40.50.150">
    <property type="entry name" value="Vaccinia Virus protein VP39"/>
    <property type="match status" value="1"/>
</dbReference>
<keyword evidence="3 6" id="KW-0808">Transferase</keyword>
<keyword evidence="2 6" id="KW-0489">Methyltransferase</keyword>
<dbReference type="OrthoDB" id="9810297at2"/>
<evidence type="ECO:0000256" key="2">
    <source>
        <dbReference type="ARBA" id="ARBA00022603"/>
    </source>
</evidence>
<dbReference type="InterPro" id="IPR001678">
    <property type="entry name" value="MeTrfase_RsmB-F_NOP2_dom"/>
</dbReference>
<dbReference type="GO" id="GO:0006396">
    <property type="term" value="P:RNA processing"/>
    <property type="evidence" value="ECO:0007669"/>
    <property type="project" value="InterPro"/>
</dbReference>
<feature type="binding site" evidence="6">
    <location>
        <position position="133"/>
    </location>
    <ligand>
        <name>S-adenosyl-L-methionine</name>
        <dbReference type="ChEBI" id="CHEBI:59789"/>
    </ligand>
</feature>
<dbReference type="InterPro" id="IPR031340">
    <property type="entry name" value="RsmF_methylt_CI"/>
</dbReference>
<evidence type="ECO:0000256" key="3">
    <source>
        <dbReference type="ARBA" id="ARBA00022679"/>
    </source>
</evidence>
<dbReference type="Pfam" id="PF17125">
    <property type="entry name" value="Methyltr_RsmF_N"/>
    <property type="match status" value="1"/>
</dbReference>
<dbReference type="PROSITE" id="PS51686">
    <property type="entry name" value="SAM_MT_RSMB_NOP"/>
    <property type="match status" value="1"/>
</dbReference>
<keyword evidence="5 6" id="KW-0694">RNA-binding</keyword>
<dbReference type="CDD" id="cd02440">
    <property type="entry name" value="AdoMet_MTases"/>
    <property type="match status" value="1"/>
</dbReference>
<evidence type="ECO:0000256" key="5">
    <source>
        <dbReference type="ARBA" id="ARBA00022884"/>
    </source>
</evidence>
<name>A0A1Z5HSV4_9FIRM</name>
<evidence type="ECO:0000256" key="4">
    <source>
        <dbReference type="ARBA" id="ARBA00022691"/>
    </source>
</evidence>
<dbReference type="CDD" id="cd21147">
    <property type="entry name" value="RsmF_methylt_CTD1"/>
    <property type="match status" value="1"/>
</dbReference>
<keyword evidence="4 6" id="KW-0949">S-adenosyl-L-methionine</keyword>
<dbReference type="GO" id="GO:0008173">
    <property type="term" value="F:RNA methyltransferase activity"/>
    <property type="evidence" value="ECO:0007669"/>
    <property type="project" value="InterPro"/>
</dbReference>
<evidence type="ECO:0000256" key="1">
    <source>
        <dbReference type="ARBA" id="ARBA00022490"/>
    </source>
</evidence>
<evidence type="ECO:0000256" key="6">
    <source>
        <dbReference type="PROSITE-ProRule" id="PRU01023"/>
    </source>
</evidence>
<evidence type="ECO:0000313" key="9">
    <source>
        <dbReference type="Proteomes" id="UP000197032"/>
    </source>
</evidence>
<dbReference type="PANTHER" id="PTHR22807:SF30">
    <property type="entry name" value="28S RRNA (CYTOSINE(4447)-C(5))-METHYLTRANSFERASE-RELATED"/>
    <property type="match status" value="1"/>
</dbReference>
<feature type="binding site" evidence="6">
    <location>
        <begin position="109"/>
        <end position="115"/>
    </location>
    <ligand>
        <name>S-adenosyl-L-methionine</name>
        <dbReference type="ChEBI" id="CHEBI:59789"/>
    </ligand>
</feature>
<feature type="binding site" evidence="6">
    <location>
        <position position="178"/>
    </location>
    <ligand>
        <name>S-adenosyl-L-methionine</name>
        <dbReference type="ChEBI" id="CHEBI:59789"/>
    </ligand>
</feature>
<dbReference type="GO" id="GO:0003723">
    <property type="term" value="F:RNA binding"/>
    <property type="evidence" value="ECO:0007669"/>
    <property type="project" value="UniProtKB-UniRule"/>
</dbReference>
<keyword evidence="1" id="KW-0963">Cytoplasm</keyword>
<dbReference type="InterPro" id="IPR027391">
    <property type="entry name" value="Nol1_Nop2_Fmu_2"/>
</dbReference>
<dbReference type="PRINTS" id="PR02008">
    <property type="entry name" value="RCMTFAMILY"/>
</dbReference>
<dbReference type="PANTHER" id="PTHR22807">
    <property type="entry name" value="NOP2 YEAST -RELATED NOL1/NOP2/FMU SUN DOMAIN-CONTAINING"/>
    <property type="match status" value="1"/>
</dbReference>
<dbReference type="RefSeq" id="WP_088553922.1">
    <property type="nucleotide sequence ID" value="NZ_BDGJ01000087.1"/>
</dbReference>
<accession>A0A1Z5HSV4</accession>
<dbReference type="Pfam" id="PF17126">
    <property type="entry name" value="RsmF_methylt_CI"/>
    <property type="match status" value="1"/>
</dbReference>